<dbReference type="GO" id="GO:0005634">
    <property type="term" value="C:nucleus"/>
    <property type="evidence" value="ECO:0007669"/>
    <property type="project" value="TreeGrafter"/>
</dbReference>
<evidence type="ECO:0000256" key="2">
    <source>
        <dbReference type="ARBA" id="ARBA00022614"/>
    </source>
</evidence>
<gene>
    <name evidence="5" type="ORF">Cvel_15918</name>
</gene>
<keyword evidence="3" id="KW-0677">Repeat</keyword>
<dbReference type="PANTHER" id="PTHR24113">
    <property type="entry name" value="RAN GTPASE-ACTIVATING PROTEIN 1"/>
    <property type="match status" value="1"/>
</dbReference>
<dbReference type="AlphaFoldDB" id="A0A0G4F9S9"/>
<accession>A0A0G4F9S9</accession>
<dbReference type="GO" id="GO:0031267">
    <property type="term" value="F:small GTPase binding"/>
    <property type="evidence" value="ECO:0007669"/>
    <property type="project" value="TreeGrafter"/>
</dbReference>
<dbReference type="Gene3D" id="3.80.10.10">
    <property type="entry name" value="Ribonuclease Inhibitor"/>
    <property type="match status" value="2"/>
</dbReference>
<protein>
    <submittedName>
        <fullName evidence="5">Uncharacterized protein</fullName>
    </submittedName>
</protein>
<dbReference type="InterPro" id="IPR032675">
    <property type="entry name" value="LRR_dom_sf"/>
</dbReference>
<evidence type="ECO:0000256" key="4">
    <source>
        <dbReference type="SAM" id="MobiDB-lite"/>
    </source>
</evidence>
<name>A0A0G4F9S9_9ALVE</name>
<organism evidence="5">
    <name type="scientific">Chromera velia CCMP2878</name>
    <dbReference type="NCBI Taxonomy" id="1169474"/>
    <lineage>
        <taxon>Eukaryota</taxon>
        <taxon>Sar</taxon>
        <taxon>Alveolata</taxon>
        <taxon>Colpodellida</taxon>
        <taxon>Chromeraceae</taxon>
        <taxon>Chromera</taxon>
    </lineage>
</organism>
<dbReference type="SMART" id="SM00368">
    <property type="entry name" value="LRR_RI"/>
    <property type="match status" value="5"/>
</dbReference>
<evidence type="ECO:0000313" key="5">
    <source>
        <dbReference type="EMBL" id="CEM09633.1"/>
    </source>
</evidence>
<sequence length="610" mass="64869">MSTEGTLPMHEEGQGPNKDGAALGVSSQLSTEEETFLKLMKSAEVNSQELSEMASGRDGYAMAFLCLSSVQKGTLRGVPLRRLDLSDCTLSPRRIFFLLDLLPESIEEMKLGPAAVRGAACPLLCQFLGRVGQSASQQGGGGGPRLKSLSFARNSLGPSEAPLVFGVLPRGLETLSLEGNSLGMAGTQAFAEAVREGRVSSVRVLNLSETSLNDGNMEILSAAFAAAKPLKVESLLLGSNRFFGKATLSPLLRKETFPFLKNLQLARCRLSHDSLTGLADKMKEGELLSLESLGLDRVQGLQFPGNEDLLIAAVAFAEGLRGALVPSLKTLSMRGVYFVGAAADAVVSALASDEAPPLETVDLDVSLCEDQSTASTASAETARVLCSGELRCLRSVGVEIDRLHGAVFIQGVIDAPEPPPWRDLSLFVDLKSCQMEEASQIQEALADAFRVERLSVLRKFDLSGGGDKVTRESMESLFLRGAGETESGLPFLESLNLSCTLAGDGIEYLGGIIRSGKMSSLVELDLSMSELNVEGMGFFGELVRGGYLSKLQTLRLSDNGFGAEDMNAFFGGVCNSEQGLPALKILDLLGSWGSTWRAFQEPSGRGSWGA</sequence>
<keyword evidence="2" id="KW-0433">Leucine-rich repeat</keyword>
<keyword evidence="1" id="KW-0343">GTPase activation</keyword>
<evidence type="ECO:0000256" key="1">
    <source>
        <dbReference type="ARBA" id="ARBA00022468"/>
    </source>
</evidence>
<proteinExistence type="predicted"/>
<dbReference type="PANTHER" id="PTHR24113:SF12">
    <property type="entry name" value="RAN GTPASE-ACTIVATING PROTEIN 1"/>
    <property type="match status" value="1"/>
</dbReference>
<dbReference type="GO" id="GO:0005829">
    <property type="term" value="C:cytosol"/>
    <property type="evidence" value="ECO:0007669"/>
    <property type="project" value="TreeGrafter"/>
</dbReference>
<feature type="region of interest" description="Disordered" evidence="4">
    <location>
        <begin position="1"/>
        <end position="25"/>
    </location>
</feature>
<dbReference type="SUPFAM" id="SSF52047">
    <property type="entry name" value="RNI-like"/>
    <property type="match status" value="2"/>
</dbReference>
<dbReference type="VEuPathDB" id="CryptoDB:Cvel_15918"/>
<dbReference type="InterPro" id="IPR027038">
    <property type="entry name" value="RanGap"/>
</dbReference>
<dbReference type="InterPro" id="IPR001611">
    <property type="entry name" value="Leu-rich_rpt"/>
</dbReference>
<dbReference type="PhylomeDB" id="A0A0G4F9S9"/>
<evidence type="ECO:0000256" key="3">
    <source>
        <dbReference type="ARBA" id="ARBA00022737"/>
    </source>
</evidence>
<reference evidence="5" key="1">
    <citation type="submission" date="2014-11" db="EMBL/GenBank/DDBJ databases">
        <authorList>
            <person name="Otto D Thomas"/>
            <person name="Naeem Raeece"/>
        </authorList>
    </citation>
    <scope>NUCLEOTIDE SEQUENCE</scope>
</reference>
<dbReference type="GO" id="GO:0005096">
    <property type="term" value="F:GTPase activator activity"/>
    <property type="evidence" value="ECO:0007669"/>
    <property type="project" value="UniProtKB-KW"/>
</dbReference>
<dbReference type="GO" id="GO:0006913">
    <property type="term" value="P:nucleocytoplasmic transport"/>
    <property type="evidence" value="ECO:0007669"/>
    <property type="project" value="TreeGrafter"/>
</dbReference>
<dbReference type="Pfam" id="PF13516">
    <property type="entry name" value="LRR_6"/>
    <property type="match status" value="1"/>
</dbReference>
<dbReference type="GO" id="GO:0048471">
    <property type="term" value="C:perinuclear region of cytoplasm"/>
    <property type="evidence" value="ECO:0007669"/>
    <property type="project" value="TreeGrafter"/>
</dbReference>
<dbReference type="EMBL" id="CDMZ01000225">
    <property type="protein sequence ID" value="CEM09633.1"/>
    <property type="molecule type" value="Genomic_DNA"/>
</dbReference>